<dbReference type="InterPro" id="IPR047365">
    <property type="entry name" value="Tudor_AtPTM-like"/>
</dbReference>
<protein>
    <recommendedName>
        <fullName evidence="2">PTM/DIR17-like Tudor domain-containing protein</fullName>
    </recommendedName>
</protein>
<accession>A0AAW1NDR8</accession>
<dbReference type="EMBL" id="JBDFQZ010000001">
    <property type="protein sequence ID" value="KAK9756250.1"/>
    <property type="molecule type" value="Genomic_DNA"/>
</dbReference>
<evidence type="ECO:0000259" key="2">
    <source>
        <dbReference type="Pfam" id="PF21743"/>
    </source>
</evidence>
<keyword evidence="4" id="KW-1185">Reference proteome</keyword>
<name>A0AAW1NDR8_SAPOF</name>
<feature type="domain" description="PTM/DIR17-like Tudor" evidence="2">
    <location>
        <begin position="82"/>
        <end position="129"/>
    </location>
</feature>
<gene>
    <name evidence="3" type="ORF">RND81_01G084400</name>
</gene>
<feature type="compositionally biased region" description="Basic and acidic residues" evidence="1">
    <location>
        <begin position="149"/>
        <end position="172"/>
    </location>
</feature>
<dbReference type="Pfam" id="PF21743">
    <property type="entry name" value="PTM_DIR17_Tudor"/>
    <property type="match status" value="1"/>
</dbReference>
<dbReference type="AlphaFoldDB" id="A0AAW1NDR8"/>
<proteinExistence type="predicted"/>
<evidence type="ECO:0000313" key="4">
    <source>
        <dbReference type="Proteomes" id="UP001443914"/>
    </source>
</evidence>
<dbReference type="PANTHER" id="PTHR37384:SF1">
    <property type="entry name" value="OS01G0835600 PROTEIN"/>
    <property type="match status" value="1"/>
</dbReference>
<evidence type="ECO:0000313" key="3">
    <source>
        <dbReference type="EMBL" id="KAK9756250.1"/>
    </source>
</evidence>
<dbReference type="Proteomes" id="UP001443914">
    <property type="component" value="Unassembled WGS sequence"/>
</dbReference>
<dbReference type="Gene3D" id="2.30.30.140">
    <property type="match status" value="1"/>
</dbReference>
<feature type="region of interest" description="Disordered" evidence="1">
    <location>
        <begin position="149"/>
        <end position="182"/>
    </location>
</feature>
<sequence length="182" mass="20649">MHFCCQKQCLLLASFCWDMEATSEINSDLLEPLVFELPGEPAVVINGVPDIPVRSVDENSSEKLTSASESSRNTGFGEWLEGREVQKLFGDKSYSGVVTEFDTETGWYRVVYEDGDFEDLEWHELQDVLQPLDVTVPLKSLALKIIRKSEKSESWSRRNGERKRGAKAADHIRKLKGSYTRS</sequence>
<organism evidence="3 4">
    <name type="scientific">Saponaria officinalis</name>
    <name type="common">Common soapwort</name>
    <name type="synonym">Lychnis saponaria</name>
    <dbReference type="NCBI Taxonomy" id="3572"/>
    <lineage>
        <taxon>Eukaryota</taxon>
        <taxon>Viridiplantae</taxon>
        <taxon>Streptophyta</taxon>
        <taxon>Embryophyta</taxon>
        <taxon>Tracheophyta</taxon>
        <taxon>Spermatophyta</taxon>
        <taxon>Magnoliopsida</taxon>
        <taxon>eudicotyledons</taxon>
        <taxon>Gunneridae</taxon>
        <taxon>Pentapetalae</taxon>
        <taxon>Caryophyllales</taxon>
        <taxon>Caryophyllaceae</taxon>
        <taxon>Caryophylleae</taxon>
        <taxon>Saponaria</taxon>
    </lineage>
</organism>
<evidence type="ECO:0000256" key="1">
    <source>
        <dbReference type="SAM" id="MobiDB-lite"/>
    </source>
</evidence>
<comment type="caution">
    <text evidence="3">The sequence shown here is derived from an EMBL/GenBank/DDBJ whole genome shotgun (WGS) entry which is preliminary data.</text>
</comment>
<dbReference type="PANTHER" id="PTHR37384">
    <property type="entry name" value="OS01G0835600 PROTEIN"/>
    <property type="match status" value="1"/>
</dbReference>
<reference evidence="3" key="1">
    <citation type="submission" date="2024-03" db="EMBL/GenBank/DDBJ databases">
        <title>WGS assembly of Saponaria officinalis var. Norfolk2.</title>
        <authorList>
            <person name="Jenkins J."/>
            <person name="Shu S."/>
            <person name="Grimwood J."/>
            <person name="Barry K."/>
            <person name="Goodstein D."/>
            <person name="Schmutz J."/>
            <person name="Leebens-Mack J."/>
            <person name="Osbourn A."/>
        </authorList>
    </citation>
    <scope>NUCLEOTIDE SEQUENCE [LARGE SCALE GENOMIC DNA]</scope>
    <source>
        <strain evidence="3">JIC</strain>
    </source>
</reference>
<dbReference type="CDD" id="cd20401">
    <property type="entry name" value="Tudor_AtPTM-like"/>
    <property type="match status" value="1"/>
</dbReference>